<evidence type="ECO:0000313" key="2">
    <source>
        <dbReference type="EMBL" id="PWW43210.1"/>
    </source>
</evidence>
<comment type="caution">
    <text evidence="2">The sequence shown here is derived from an EMBL/GenBank/DDBJ whole genome shotgun (WGS) entry which is preliminary data.</text>
</comment>
<sequence>MADKDLVPLIFDDAEDIDMILNNPDESLVYYSMLNHGLATKRFLFLDYKGEVDQGIVNYVLDYEYAYDIELGTADQLEVLGEFDYKYLPEKIREVNKLISPKGYGLFSYPTAGDFYVLFIAELKHVGALTQVDLLEDEDIPERERHIQLYI</sequence>
<gene>
    <name evidence="2" type="ORF">DET56_103258</name>
</gene>
<dbReference type="InterPro" id="IPR046582">
    <property type="entry name" value="DUF6630"/>
</dbReference>
<dbReference type="Pfam" id="PF20335">
    <property type="entry name" value="DUF6630"/>
    <property type="match status" value="1"/>
</dbReference>
<dbReference type="EMBL" id="QGTZ01000003">
    <property type="protein sequence ID" value="PWW43210.1"/>
    <property type="molecule type" value="Genomic_DNA"/>
</dbReference>
<accession>A0A855YD61</accession>
<feature type="domain" description="DUF6630" evidence="1">
    <location>
        <begin position="15"/>
        <end position="131"/>
    </location>
</feature>
<reference evidence="2 3" key="1">
    <citation type="submission" date="2018-05" db="EMBL/GenBank/DDBJ databases">
        <title>Freshwater and sediment microbial communities from various areas in North America, analyzing microbe dynamics in response to fracking.</title>
        <authorList>
            <person name="Lamendella R."/>
        </authorList>
    </citation>
    <scope>NUCLEOTIDE SEQUENCE [LARGE SCALE GENOMIC DNA]</scope>
    <source>
        <strain evidence="2 3">DB-3</strain>
    </source>
</reference>
<organism evidence="2 3">
    <name type="scientific">Paenibacillus pabuli</name>
    <dbReference type="NCBI Taxonomy" id="1472"/>
    <lineage>
        <taxon>Bacteria</taxon>
        <taxon>Bacillati</taxon>
        <taxon>Bacillota</taxon>
        <taxon>Bacilli</taxon>
        <taxon>Bacillales</taxon>
        <taxon>Paenibacillaceae</taxon>
        <taxon>Paenibacillus</taxon>
    </lineage>
</organism>
<dbReference type="AlphaFoldDB" id="A0A855YD61"/>
<proteinExistence type="predicted"/>
<dbReference type="Proteomes" id="UP000247078">
    <property type="component" value="Unassembled WGS sequence"/>
</dbReference>
<evidence type="ECO:0000259" key="1">
    <source>
        <dbReference type="Pfam" id="PF20335"/>
    </source>
</evidence>
<name>A0A855YD61_9BACL</name>
<protein>
    <recommendedName>
        <fullName evidence="1">DUF6630 domain-containing protein</fullName>
    </recommendedName>
</protein>
<dbReference type="RefSeq" id="WP_109998801.1">
    <property type="nucleotide sequence ID" value="NZ_QGTZ01000003.1"/>
</dbReference>
<evidence type="ECO:0000313" key="3">
    <source>
        <dbReference type="Proteomes" id="UP000247078"/>
    </source>
</evidence>